<protein>
    <submittedName>
        <fullName evidence="2">Carbon-nitrogen hydrolase</fullName>
    </submittedName>
</protein>
<dbReference type="GO" id="GO:0070773">
    <property type="term" value="F:protein-N-terminal glutamine amidohydrolase activity"/>
    <property type="evidence" value="ECO:0007669"/>
    <property type="project" value="InterPro"/>
</dbReference>
<dbReference type="AlphaFoldDB" id="A0A443HWE3"/>
<dbReference type="PANTHER" id="PTHR11750:SF26">
    <property type="entry name" value="PROTEIN N-TERMINAL AMIDASE"/>
    <property type="match status" value="1"/>
</dbReference>
<dbReference type="Pfam" id="PF00795">
    <property type="entry name" value="CN_hydrolase"/>
    <property type="match status" value="1"/>
</dbReference>
<reference evidence="2 3" key="1">
    <citation type="journal article" date="2018" name="Front. Microbiol.">
        <title>Genomic and genetic insights into a cosmopolitan fungus, Paecilomyces variotii (Eurotiales).</title>
        <authorList>
            <person name="Urquhart A.S."/>
            <person name="Mondo S.J."/>
            <person name="Makela M.R."/>
            <person name="Hane J.K."/>
            <person name="Wiebenga A."/>
            <person name="He G."/>
            <person name="Mihaltcheva S."/>
            <person name="Pangilinan J."/>
            <person name="Lipzen A."/>
            <person name="Barry K."/>
            <person name="de Vries R.P."/>
            <person name="Grigoriev I.V."/>
            <person name="Idnurm A."/>
        </authorList>
    </citation>
    <scope>NUCLEOTIDE SEQUENCE [LARGE SCALE GENOMIC DNA]</scope>
    <source>
        <strain evidence="2 3">CBS 101075</strain>
    </source>
</reference>
<dbReference type="InterPro" id="IPR039703">
    <property type="entry name" value="Nta1"/>
</dbReference>
<dbReference type="Proteomes" id="UP000283841">
    <property type="component" value="Unassembled WGS sequence"/>
</dbReference>
<dbReference type="VEuPathDB" id="FungiDB:C8Q69DRAFT_443883"/>
<dbReference type="RefSeq" id="XP_028485790.1">
    <property type="nucleotide sequence ID" value="XM_028628958.1"/>
</dbReference>
<evidence type="ECO:0000313" key="3">
    <source>
        <dbReference type="Proteomes" id="UP000283841"/>
    </source>
</evidence>
<accession>A0A443HWE3</accession>
<name>A0A443HWE3_BYSSP</name>
<dbReference type="InterPro" id="IPR003010">
    <property type="entry name" value="C-N_Hydrolase"/>
</dbReference>
<sequence length="411" mass="46221">MALYIHVLAGLSTPEVHTASSREMIAGCYDKSQNLLFSRPVFLPRYYHFRGEFHQRRGMKIATLQFAPRLGDVEGNIRRANDLLKRGKDGLSIESMRPEILVLPELAFSGYNFPSLEAIKPYLESQSTGPTAKWAQETAKRLRCKICVGYPEIEKATSSSSPENGNSNPLSSDDKYYNSLLVVDEYGTILHNYRKRFLYYTDETWASEGDAERSFYTFNFDGISQQQNKIQTTFGICMDINPYKFEAPFTDWEFANRVIDSKSPLVILSMAWLTLLGHEELAALRDKPDMDTFQYWIRRFWPLLEKKMEHDGDVDGTSGLTKKVIIVFANRAGEEPGAEGKDPARYAGSSAVVAVTQKPRSSAEGGAPEFDVKILCWDIMGAAEEGLCFADTKADPKLVFGLVPRSDSDSD</sequence>
<dbReference type="EMBL" id="RCNU01000004">
    <property type="protein sequence ID" value="RWQ96145.1"/>
    <property type="molecule type" value="Genomic_DNA"/>
</dbReference>
<evidence type="ECO:0000259" key="1">
    <source>
        <dbReference type="PROSITE" id="PS50263"/>
    </source>
</evidence>
<dbReference type="Gene3D" id="3.60.110.10">
    <property type="entry name" value="Carbon-nitrogen hydrolase"/>
    <property type="match status" value="1"/>
</dbReference>
<dbReference type="InterPro" id="IPR036526">
    <property type="entry name" value="C-N_Hydrolase_sf"/>
</dbReference>
<dbReference type="GO" id="GO:0030163">
    <property type="term" value="P:protein catabolic process"/>
    <property type="evidence" value="ECO:0007669"/>
    <property type="project" value="TreeGrafter"/>
</dbReference>
<dbReference type="PANTHER" id="PTHR11750">
    <property type="entry name" value="PROTEIN N-TERMINAL AMIDASE"/>
    <property type="match status" value="1"/>
</dbReference>
<keyword evidence="3" id="KW-1185">Reference proteome</keyword>
<dbReference type="GO" id="GO:0008418">
    <property type="term" value="F:protein-N-terminal asparagine amidohydrolase activity"/>
    <property type="evidence" value="ECO:0007669"/>
    <property type="project" value="InterPro"/>
</dbReference>
<feature type="domain" description="CN hydrolase" evidence="1">
    <location>
        <begin position="59"/>
        <end position="381"/>
    </location>
</feature>
<gene>
    <name evidence="2" type="ORF">C8Q69DRAFT_443883</name>
</gene>
<dbReference type="PROSITE" id="PS50263">
    <property type="entry name" value="CN_HYDROLASE"/>
    <property type="match status" value="1"/>
</dbReference>
<evidence type="ECO:0000313" key="2">
    <source>
        <dbReference type="EMBL" id="RWQ96145.1"/>
    </source>
</evidence>
<keyword evidence="2" id="KW-0378">Hydrolase</keyword>
<dbReference type="GeneID" id="39598235"/>
<dbReference type="SUPFAM" id="SSF56317">
    <property type="entry name" value="Carbon-nitrogen hydrolase"/>
    <property type="match status" value="1"/>
</dbReference>
<organism evidence="2 3">
    <name type="scientific">Byssochlamys spectabilis</name>
    <name type="common">Paecilomyces variotii</name>
    <dbReference type="NCBI Taxonomy" id="264951"/>
    <lineage>
        <taxon>Eukaryota</taxon>
        <taxon>Fungi</taxon>
        <taxon>Dikarya</taxon>
        <taxon>Ascomycota</taxon>
        <taxon>Pezizomycotina</taxon>
        <taxon>Eurotiomycetes</taxon>
        <taxon>Eurotiomycetidae</taxon>
        <taxon>Eurotiales</taxon>
        <taxon>Thermoascaceae</taxon>
        <taxon>Paecilomyces</taxon>
    </lineage>
</organism>
<proteinExistence type="predicted"/>
<dbReference type="STRING" id="264951.A0A443HWE3"/>
<comment type="caution">
    <text evidence="2">The sequence shown here is derived from an EMBL/GenBank/DDBJ whole genome shotgun (WGS) entry which is preliminary data.</text>
</comment>